<gene>
    <name evidence="10" type="ORF">HZY91_00265</name>
</gene>
<dbReference type="RefSeq" id="WP_197113310.1">
    <property type="nucleotide sequence ID" value="NZ_JACBXQ010000001.1"/>
</dbReference>
<evidence type="ECO:0000313" key="11">
    <source>
        <dbReference type="Proteomes" id="UP000721415"/>
    </source>
</evidence>
<keyword evidence="11" id="KW-1185">Reference proteome</keyword>
<comment type="similarity">
    <text evidence="2">Belongs to the MscS (TC 1.A.23) family.</text>
</comment>
<dbReference type="PANTHER" id="PTHR30460">
    <property type="entry name" value="MODERATE CONDUCTANCE MECHANOSENSITIVE CHANNEL YBIO"/>
    <property type="match status" value="1"/>
</dbReference>
<proteinExistence type="inferred from homology"/>
<comment type="subcellular location">
    <subcellularLocation>
        <location evidence="1">Cell membrane</location>
        <topology evidence="1">Multi-pass membrane protein</topology>
    </subcellularLocation>
</comment>
<comment type="caution">
    <text evidence="10">The sequence shown here is derived from an EMBL/GenBank/DDBJ whole genome shotgun (WGS) entry which is preliminary data.</text>
</comment>
<dbReference type="Pfam" id="PF00924">
    <property type="entry name" value="MS_channel_2nd"/>
    <property type="match status" value="1"/>
</dbReference>
<keyword evidence="3" id="KW-1003">Cell membrane</keyword>
<dbReference type="SUPFAM" id="SSF82861">
    <property type="entry name" value="Mechanosensitive channel protein MscS (YggB), transmembrane region"/>
    <property type="match status" value="1"/>
</dbReference>
<evidence type="ECO:0000256" key="7">
    <source>
        <dbReference type="SAM" id="Phobius"/>
    </source>
</evidence>
<evidence type="ECO:0000313" key="10">
    <source>
        <dbReference type="EMBL" id="MBG9985321.1"/>
    </source>
</evidence>
<dbReference type="InterPro" id="IPR023408">
    <property type="entry name" value="MscS_beta-dom_sf"/>
</dbReference>
<dbReference type="Pfam" id="PF21088">
    <property type="entry name" value="MS_channel_1st"/>
    <property type="match status" value="1"/>
</dbReference>
<evidence type="ECO:0000256" key="5">
    <source>
        <dbReference type="ARBA" id="ARBA00022989"/>
    </source>
</evidence>
<dbReference type="InterPro" id="IPR049142">
    <property type="entry name" value="MS_channel_1st"/>
</dbReference>
<dbReference type="InterPro" id="IPR006685">
    <property type="entry name" value="MscS_channel_2nd"/>
</dbReference>
<accession>A0ABS0LPL7</accession>
<evidence type="ECO:0000256" key="2">
    <source>
        <dbReference type="ARBA" id="ARBA00008017"/>
    </source>
</evidence>
<dbReference type="Gene3D" id="2.30.30.60">
    <property type="match status" value="1"/>
</dbReference>
<keyword evidence="6 7" id="KW-0472">Membrane</keyword>
<sequence length="291" mass="33525">MFYIKEFFSQFWKSLDFFSISKHLLFLLGKLFVTIFFLFLIKTIATKLIDSYFLGNRAKRLRFENQARNKTLCRLFNNVVQYIYYFMLAYSVLSIVGIPVGTLIAGAGVASLAIGLGAKDLVADIVNGFFILLEHQFDVGDHVVINDYSGQIYSIGLRTTVIRDYDGVHHFIPNGEIGQMSNKSRESVRIEIDLLIYPDQNIDILEEVLKKVYQQNAEIDEEVVRQADFLGVFKDLHGRLIYKVRIWARSADDTLSVKGRYYKLFVNAMSQAEIVMPLSDRERITIISEKR</sequence>
<feature type="transmembrane region" description="Helical" evidence="7">
    <location>
        <begin position="20"/>
        <end position="41"/>
    </location>
</feature>
<evidence type="ECO:0000256" key="6">
    <source>
        <dbReference type="ARBA" id="ARBA00023136"/>
    </source>
</evidence>
<name>A0ABS0LPL7_9LACT</name>
<organism evidence="10 11">
    <name type="scientific">Facklamia lactis</name>
    <dbReference type="NCBI Taxonomy" id="2749967"/>
    <lineage>
        <taxon>Bacteria</taxon>
        <taxon>Bacillati</taxon>
        <taxon>Bacillota</taxon>
        <taxon>Bacilli</taxon>
        <taxon>Lactobacillales</taxon>
        <taxon>Aerococcaceae</taxon>
        <taxon>Facklamia</taxon>
    </lineage>
</organism>
<evidence type="ECO:0000259" key="9">
    <source>
        <dbReference type="Pfam" id="PF21088"/>
    </source>
</evidence>
<dbReference type="InterPro" id="IPR045276">
    <property type="entry name" value="YbiO_bact"/>
</dbReference>
<dbReference type="InterPro" id="IPR011014">
    <property type="entry name" value="MscS_channel_TM-2"/>
</dbReference>
<protein>
    <submittedName>
        <fullName evidence="10">Mechanosensitive ion channel</fullName>
    </submittedName>
</protein>
<evidence type="ECO:0000256" key="3">
    <source>
        <dbReference type="ARBA" id="ARBA00022475"/>
    </source>
</evidence>
<reference evidence="10 11" key="1">
    <citation type="submission" date="2020-07" db="EMBL/GenBank/DDBJ databases">
        <title>Facklamia lactis sp. nov., isolated from raw milk.</title>
        <authorList>
            <person name="Doll E.V."/>
            <person name="Huptas C."/>
            <person name="Staib L."/>
            <person name="Wenning M."/>
            <person name="Scherer S."/>
        </authorList>
    </citation>
    <scope>NUCLEOTIDE SEQUENCE [LARGE SCALE GENOMIC DNA]</scope>
    <source>
        <strain evidence="10 11">DSM 111018</strain>
    </source>
</reference>
<dbReference type="SUPFAM" id="SSF50182">
    <property type="entry name" value="Sm-like ribonucleoproteins"/>
    <property type="match status" value="1"/>
</dbReference>
<dbReference type="InterPro" id="IPR010920">
    <property type="entry name" value="LSM_dom_sf"/>
</dbReference>
<dbReference type="PANTHER" id="PTHR30460:SF0">
    <property type="entry name" value="MODERATE CONDUCTANCE MECHANOSENSITIVE CHANNEL YBIO"/>
    <property type="match status" value="1"/>
</dbReference>
<evidence type="ECO:0000259" key="8">
    <source>
        <dbReference type="Pfam" id="PF00924"/>
    </source>
</evidence>
<feature type="domain" description="Mechanosensitive ion channel transmembrane helices 2/3" evidence="9">
    <location>
        <begin position="79"/>
        <end position="119"/>
    </location>
</feature>
<feature type="domain" description="Mechanosensitive ion channel MscS" evidence="8">
    <location>
        <begin position="120"/>
        <end position="184"/>
    </location>
</feature>
<dbReference type="Gene3D" id="1.10.287.1260">
    <property type="match status" value="1"/>
</dbReference>
<keyword evidence="4 7" id="KW-0812">Transmembrane</keyword>
<evidence type="ECO:0000256" key="1">
    <source>
        <dbReference type="ARBA" id="ARBA00004651"/>
    </source>
</evidence>
<feature type="transmembrane region" description="Helical" evidence="7">
    <location>
        <begin position="82"/>
        <end position="104"/>
    </location>
</feature>
<dbReference type="Proteomes" id="UP000721415">
    <property type="component" value="Unassembled WGS sequence"/>
</dbReference>
<keyword evidence="5 7" id="KW-1133">Transmembrane helix</keyword>
<evidence type="ECO:0000256" key="4">
    <source>
        <dbReference type="ARBA" id="ARBA00022692"/>
    </source>
</evidence>
<dbReference type="EMBL" id="JACBXQ010000001">
    <property type="protein sequence ID" value="MBG9985321.1"/>
    <property type="molecule type" value="Genomic_DNA"/>
</dbReference>